<keyword evidence="5 7" id="KW-1133">Transmembrane helix</keyword>
<evidence type="ECO:0000256" key="6">
    <source>
        <dbReference type="ARBA" id="ARBA00023136"/>
    </source>
</evidence>
<evidence type="ECO:0000256" key="1">
    <source>
        <dbReference type="ARBA" id="ARBA00004127"/>
    </source>
</evidence>
<feature type="transmembrane region" description="Helical" evidence="7">
    <location>
        <begin position="417"/>
        <end position="433"/>
    </location>
</feature>
<dbReference type="PANTHER" id="PTHR43337">
    <property type="entry name" value="XANTHINE/URACIL PERMEASE C887.17-RELATED"/>
    <property type="match status" value="1"/>
</dbReference>
<feature type="transmembrane region" description="Helical" evidence="7">
    <location>
        <begin position="103"/>
        <end position="121"/>
    </location>
</feature>
<evidence type="ECO:0000313" key="9">
    <source>
        <dbReference type="Proteomes" id="UP001301797"/>
    </source>
</evidence>
<feature type="transmembrane region" description="Helical" evidence="7">
    <location>
        <begin position="348"/>
        <end position="366"/>
    </location>
</feature>
<dbReference type="RefSeq" id="WP_317137485.1">
    <property type="nucleotide sequence ID" value="NZ_CP043875.1"/>
</dbReference>
<proteinExistence type="inferred from homology"/>
<dbReference type="AlphaFoldDB" id="A0AA97I257"/>
<dbReference type="InterPro" id="IPR045018">
    <property type="entry name" value="Azg-like"/>
</dbReference>
<dbReference type="EMBL" id="CP043875">
    <property type="protein sequence ID" value="WOF15915.1"/>
    <property type="molecule type" value="Genomic_DNA"/>
</dbReference>
<dbReference type="GO" id="GO:0012505">
    <property type="term" value="C:endomembrane system"/>
    <property type="evidence" value="ECO:0007669"/>
    <property type="project" value="UniProtKB-SubCell"/>
</dbReference>
<dbReference type="GeneID" id="85229300"/>
<feature type="transmembrane region" description="Helical" evidence="7">
    <location>
        <begin position="322"/>
        <end position="342"/>
    </location>
</feature>
<evidence type="ECO:0000256" key="4">
    <source>
        <dbReference type="ARBA" id="ARBA00022692"/>
    </source>
</evidence>
<organism evidence="8 9">
    <name type="scientific">Methanochimaera problematica</name>
    <dbReference type="NCBI Taxonomy" id="2609417"/>
    <lineage>
        <taxon>Archaea</taxon>
        <taxon>Methanobacteriati</taxon>
        <taxon>Methanobacteriota</taxon>
        <taxon>Stenosarchaea group</taxon>
        <taxon>Methanomicrobia</taxon>
        <taxon>Methanomicrobiales</taxon>
        <taxon>Methanomicrobiaceae</taxon>
        <taxon>Methanochimaera</taxon>
    </lineage>
</organism>
<sequence length="435" mass="46533">MTYIEKIFKLKENDTNIKKEVNAGIVTFMTMAYIIVVNPAILVAAGIPFGASVVATIITAVFGTLIMGFYANRPFAVAPYMGENAFIAYTVCGVLGYSWQTALGAVFISGILLTILTLAGGRKLMCEAIPQNLKYSFAVGIGLFITFVGLVNSKIVILGTETAPVHVGELNSPEILLAIAGFIFISGLIIKKINGAILFGIIFTSLAGFLTGIITPPEAIISMPPDITPILLQLDIAGVFTWGFVAVVLTIFTMSFLDTMAGLIGVSAQAGFLDEKGNLPEIEKPFLVDGITNIFAPLIGTTTSGAFMESATGILAGGRTGLTAVVVSILFSLALFFSPLFAAIPASATGPAMIMVGIFMMQPIKLMNFKDQTEIIPAFVVIILMSFTYNIGVGLCSGFVLYPLFKVIKGEWKEVHPASWFLFALCTLFFIFYPY</sequence>
<keyword evidence="9" id="KW-1185">Reference proteome</keyword>
<feature type="transmembrane region" description="Helical" evidence="7">
    <location>
        <begin position="197"/>
        <end position="216"/>
    </location>
</feature>
<evidence type="ECO:0000256" key="2">
    <source>
        <dbReference type="ARBA" id="ARBA00005697"/>
    </source>
</evidence>
<name>A0AA97I257_9EURY</name>
<feature type="transmembrane region" description="Helical" evidence="7">
    <location>
        <begin position="133"/>
        <end position="152"/>
    </location>
</feature>
<dbReference type="KEGG" id="mefw:F1737_03990"/>
<feature type="transmembrane region" description="Helical" evidence="7">
    <location>
        <begin position="21"/>
        <end position="41"/>
    </location>
</feature>
<accession>A0AA97I257</accession>
<dbReference type="Pfam" id="PF00860">
    <property type="entry name" value="Xan_ur_permease"/>
    <property type="match status" value="1"/>
</dbReference>
<dbReference type="InterPro" id="IPR006043">
    <property type="entry name" value="NCS2"/>
</dbReference>
<protein>
    <submittedName>
        <fullName evidence="8">NCS2 family permease</fullName>
    </submittedName>
</protein>
<gene>
    <name evidence="8" type="ORF">F1737_03990</name>
</gene>
<evidence type="ECO:0000256" key="7">
    <source>
        <dbReference type="SAM" id="Phobius"/>
    </source>
</evidence>
<feature type="transmembrane region" description="Helical" evidence="7">
    <location>
        <begin position="236"/>
        <end position="257"/>
    </location>
</feature>
<comment type="similarity">
    <text evidence="2">Belongs to the nucleobase:cation symporter-2 (NCS2) (TC 2.A.40) family. Azg-like subfamily.</text>
</comment>
<evidence type="ECO:0000313" key="8">
    <source>
        <dbReference type="EMBL" id="WOF15915.1"/>
    </source>
</evidence>
<feature type="transmembrane region" description="Helical" evidence="7">
    <location>
        <begin position="378"/>
        <end position="405"/>
    </location>
</feature>
<keyword evidence="6 7" id="KW-0472">Membrane</keyword>
<dbReference type="PANTHER" id="PTHR43337:SF1">
    <property type="entry name" value="XANTHINE_URACIL PERMEASE C887.17-RELATED"/>
    <property type="match status" value="1"/>
</dbReference>
<feature type="transmembrane region" description="Helical" evidence="7">
    <location>
        <begin position="47"/>
        <end position="70"/>
    </location>
</feature>
<dbReference type="Proteomes" id="UP001301797">
    <property type="component" value="Chromosome"/>
</dbReference>
<feature type="transmembrane region" description="Helical" evidence="7">
    <location>
        <begin position="172"/>
        <end position="190"/>
    </location>
</feature>
<reference evidence="8 9" key="1">
    <citation type="submission" date="2019-09" db="EMBL/GenBank/DDBJ databases">
        <title>The complete genome of Methanoplanus sp. FWC-SCC4.</title>
        <authorList>
            <person name="Chen S.-C."/>
            <person name="Zhou Y.-Z."/>
            <person name="Lai M.-C."/>
        </authorList>
    </citation>
    <scope>NUCLEOTIDE SEQUENCE [LARGE SCALE GENOMIC DNA]</scope>
    <source>
        <strain evidence="8 9">FWC-SCC4</strain>
    </source>
</reference>
<keyword evidence="3" id="KW-0813">Transport</keyword>
<dbReference type="GO" id="GO:0005345">
    <property type="term" value="F:purine nucleobase transmembrane transporter activity"/>
    <property type="evidence" value="ECO:0007669"/>
    <property type="project" value="TreeGrafter"/>
</dbReference>
<keyword evidence="4 7" id="KW-0812">Transmembrane</keyword>
<comment type="subcellular location">
    <subcellularLocation>
        <location evidence="1">Endomembrane system</location>
        <topology evidence="1">Multi-pass membrane protein</topology>
    </subcellularLocation>
</comment>
<evidence type="ECO:0000256" key="3">
    <source>
        <dbReference type="ARBA" id="ARBA00022448"/>
    </source>
</evidence>
<feature type="transmembrane region" description="Helical" evidence="7">
    <location>
        <begin position="77"/>
        <end position="97"/>
    </location>
</feature>
<dbReference type="GO" id="GO:0005886">
    <property type="term" value="C:plasma membrane"/>
    <property type="evidence" value="ECO:0007669"/>
    <property type="project" value="TreeGrafter"/>
</dbReference>
<evidence type="ECO:0000256" key="5">
    <source>
        <dbReference type="ARBA" id="ARBA00022989"/>
    </source>
</evidence>